<dbReference type="InterPro" id="IPR007197">
    <property type="entry name" value="rSAM"/>
</dbReference>
<evidence type="ECO:0000256" key="2">
    <source>
        <dbReference type="ARBA" id="ARBA00022723"/>
    </source>
</evidence>
<evidence type="ECO:0000256" key="3">
    <source>
        <dbReference type="ARBA" id="ARBA00023004"/>
    </source>
</evidence>
<gene>
    <name evidence="5" type="ORF">SAMN04487884_10510</name>
</gene>
<dbReference type="GO" id="GO:0046872">
    <property type="term" value="F:metal ion binding"/>
    <property type="evidence" value="ECO:0007669"/>
    <property type="project" value="UniProtKB-KW"/>
</dbReference>
<evidence type="ECO:0000256" key="4">
    <source>
        <dbReference type="ARBA" id="ARBA00023014"/>
    </source>
</evidence>
<protein>
    <submittedName>
        <fullName evidence="5">Uncharacterized protein</fullName>
    </submittedName>
</protein>
<dbReference type="RefSeq" id="WP_074754789.1">
    <property type="nucleotide sequence ID" value="NZ_FOGJ01000005.1"/>
</dbReference>
<accession>A0A1H9NU26</accession>
<keyword evidence="3" id="KW-0408">Iron</keyword>
<dbReference type="SUPFAM" id="SSF102114">
    <property type="entry name" value="Radical SAM enzymes"/>
    <property type="match status" value="1"/>
</dbReference>
<keyword evidence="2" id="KW-0479">Metal-binding</keyword>
<name>A0A1H9NU26_BUTFI</name>
<proteinExistence type="predicted"/>
<dbReference type="GO" id="GO:0003824">
    <property type="term" value="F:catalytic activity"/>
    <property type="evidence" value="ECO:0007669"/>
    <property type="project" value="InterPro"/>
</dbReference>
<dbReference type="AlphaFoldDB" id="A0A1H9NU26"/>
<keyword evidence="4" id="KW-0411">Iron-sulfur</keyword>
<dbReference type="InterPro" id="IPR058240">
    <property type="entry name" value="rSAM_sf"/>
</dbReference>
<keyword evidence="1" id="KW-0949">S-adenosyl-L-methionine</keyword>
<evidence type="ECO:0000256" key="1">
    <source>
        <dbReference type="ARBA" id="ARBA00022691"/>
    </source>
</evidence>
<reference evidence="5 6" key="1">
    <citation type="submission" date="2016-10" db="EMBL/GenBank/DDBJ databases">
        <authorList>
            <person name="de Groot N.N."/>
        </authorList>
    </citation>
    <scope>NUCLEOTIDE SEQUENCE [LARGE SCALE GENOMIC DNA]</scope>
    <source>
        <strain evidence="5 6">AR40</strain>
    </source>
</reference>
<dbReference type="Proteomes" id="UP000182584">
    <property type="component" value="Unassembled WGS sequence"/>
</dbReference>
<dbReference type="GO" id="GO:0051536">
    <property type="term" value="F:iron-sulfur cluster binding"/>
    <property type="evidence" value="ECO:0007669"/>
    <property type="project" value="UniProtKB-KW"/>
</dbReference>
<dbReference type="SFLD" id="SFLDS00029">
    <property type="entry name" value="Radical_SAM"/>
    <property type="match status" value="1"/>
</dbReference>
<dbReference type="OrthoDB" id="9792276at2"/>
<evidence type="ECO:0000313" key="6">
    <source>
        <dbReference type="Proteomes" id="UP000182584"/>
    </source>
</evidence>
<dbReference type="InterPro" id="IPR013785">
    <property type="entry name" value="Aldolase_TIM"/>
</dbReference>
<dbReference type="Gene3D" id="3.20.20.70">
    <property type="entry name" value="Aldolase class I"/>
    <property type="match status" value="1"/>
</dbReference>
<evidence type="ECO:0000313" key="5">
    <source>
        <dbReference type="EMBL" id="SER39109.1"/>
    </source>
</evidence>
<organism evidence="5 6">
    <name type="scientific">Butyrivibrio fibrisolvens</name>
    <dbReference type="NCBI Taxonomy" id="831"/>
    <lineage>
        <taxon>Bacteria</taxon>
        <taxon>Bacillati</taxon>
        <taxon>Bacillota</taxon>
        <taxon>Clostridia</taxon>
        <taxon>Lachnospirales</taxon>
        <taxon>Lachnospiraceae</taxon>
        <taxon>Butyrivibrio</taxon>
    </lineage>
</organism>
<sequence>MKAPKDQWVIQIDVTNACVRKCANCTRFCGFHKKPYFMDYDYFCKAVDSLEGHPGLIGVMGGEPTLHPRFKDMCLYLQKKIPKQYKVKDKSLYYPTDSFVEVRRRSELKQYVIHEYSDGPRPIIQGAGLWTSMTRLYRDNLEIIQDTFNFQNLNDHNNISYHQPVLISRKDMGIDDETWLKLREKCWVNQQWSGSITPKGCFFCEVAGALDMLYDGPGGLPLENGWWKKDINEFKDQFNWCEYCGIPLKTFARDAREQVTDVSESNYKLLKEKDSVRFDENSFNILEIDNGVISEKSKVSTAKYHGVSYMEDAQDRISDKTPIYANRFIGVMICNDNTAIDEINVQNYLKFMERLFVVKDGLLVKSFTQFDTEDKIEKRKIMYSDLKEVFGKNEYIIMFTPDISFNSKVNKLKECVINPGILHYIDLRRDGHNSYVSSELDNSGKCILFNSGAESLNNMDNSKILNENIFMYICKTWIPEKRLLFSDKMDRMMYGVNESNNKKRTFRRRITDVLIFTRKSIKQYGLLRMVYYSCFFIRRYGLTLTRQKIKNRLL</sequence>
<dbReference type="EMBL" id="FOGJ01000005">
    <property type="protein sequence ID" value="SER39109.1"/>
    <property type="molecule type" value="Genomic_DNA"/>
</dbReference>